<proteinExistence type="predicted"/>
<dbReference type="SUPFAM" id="SSF48452">
    <property type="entry name" value="TPR-like"/>
    <property type="match status" value="1"/>
</dbReference>
<dbReference type="Gene3D" id="1.25.40.10">
    <property type="entry name" value="Tetratricopeptide repeat domain"/>
    <property type="match status" value="1"/>
</dbReference>
<accession>A0A1V5MHQ7</accession>
<dbReference type="EMBL" id="MWAK01000080">
    <property type="protein sequence ID" value="OPZ92632.1"/>
    <property type="molecule type" value="Genomic_DNA"/>
</dbReference>
<sequence length="74" mass="8323">MFQSGEFKAAADSIDRVLASDDYYPNAHYLKGLIYHALGESEQARAEFVKELNVNPANPGAWKAIQEMNHVKKK</sequence>
<dbReference type="PROSITE" id="PS50005">
    <property type="entry name" value="TPR"/>
    <property type="match status" value="1"/>
</dbReference>
<gene>
    <name evidence="2" type="ORF">BWY73_00709</name>
</gene>
<feature type="repeat" description="TPR" evidence="1">
    <location>
        <begin position="25"/>
        <end position="58"/>
    </location>
</feature>
<organism evidence="2">
    <name type="scientific">candidate division TA06 bacterium ADurb.Bin417</name>
    <dbReference type="NCBI Taxonomy" id="1852828"/>
    <lineage>
        <taxon>Bacteria</taxon>
        <taxon>Bacteria division TA06</taxon>
    </lineage>
</organism>
<protein>
    <submittedName>
        <fullName evidence="2">Uncharacterized protein</fullName>
    </submittedName>
</protein>
<evidence type="ECO:0000313" key="2">
    <source>
        <dbReference type="EMBL" id="OPZ92632.1"/>
    </source>
</evidence>
<dbReference type="InterPro" id="IPR019734">
    <property type="entry name" value="TPR_rpt"/>
</dbReference>
<comment type="caution">
    <text evidence="2">The sequence shown here is derived from an EMBL/GenBank/DDBJ whole genome shotgun (WGS) entry which is preliminary data.</text>
</comment>
<name>A0A1V5MHQ7_UNCT6</name>
<reference evidence="2" key="1">
    <citation type="submission" date="2017-02" db="EMBL/GenBank/DDBJ databases">
        <title>Delving into the versatile metabolic prowess of the omnipresent phylum Bacteroidetes.</title>
        <authorList>
            <person name="Nobu M.K."/>
            <person name="Mei R."/>
            <person name="Narihiro T."/>
            <person name="Kuroda K."/>
            <person name="Liu W.-T."/>
        </authorList>
    </citation>
    <scope>NUCLEOTIDE SEQUENCE</scope>
    <source>
        <strain evidence="2">ADurb.Bin417</strain>
    </source>
</reference>
<evidence type="ECO:0000256" key="1">
    <source>
        <dbReference type="PROSITE-ProRule" id="PRU00339"/>
    </source>
</evidence>
<dbReference type="Proteomes" id="UP000485484">
    <property type="component" value="Unassembled WGS sequence"/>
</dbReference>
<dbReference type="InterPro" id="IPR011990">
    <property type="entry name" value="TPR-like_helical_dom_sf"/>
</dbReference>
<keyword evidence="1" id="KW-0802">TPR repeat</keyword>
<dbReference type="AlphaFoldDB" id="A0A1V5MHQ7"/>